<dbReference type="SMART" id="SM00530">
    <property type="entry name" value="HTH_XRE"/>
    <property type="match status" value="1"/>
</dbReference>
<evidence type="ECO:0000313" key="4">
    <source>
        <dbReference type="Proteomes" id="UP000195331"/>
    </source>
</evidence>
<name>A0A1Y0CFM9_9MYCO</name>
<dbReference type="PROSITE" id="PS50943">
    <property type="entry name" value="HTH_CROC1"/>
    <property type="match status" value="1"/>
</dbReference>
<dbReference type="KEGG" id="mdx:BTO20_21635"/>
<proteinExistence type="predicted"/>
<sequence>MNNPFADDEAIDDLGRYIKAQRELAQLSVRHLARIAQVSDSYLSQVEKGRYQPSAQFLSNIAKGLNMQPDVFFKMAGWLPTVQPDDQSDAVEAALRADSRLSDEQRSLLLQLYKSMVNPT</sequence>
<keyword evidence="4" id="KW-1185">Reference proteome</keyword>
<dbReference type="InterPro" id="IPR050807">
    <property type="entry name" value="TransReg_Diox_bact_type"/>
</dbReference>
<dbReference type="InterPro" id="IPR001387">
    <property type="entry name" value="Cro/C1-type_HTH"/>
</dbReference>
<reference evidence="3 4" key="1">
    <citation type="submission" date="2017-04" db="EMBL/GenBank/DDBJ databases">
        <title>Whole Genome Sequence of 1,4-Dioxane Degrading Bacterium Mycobacterium dioxanotrophicus PH-06.</title>
        <authorList>
            <person name="He Y."/>
        </authorList>
    </citation>
    <scope>NUCLEOTIDE SEQUENCE [LARGE SCALE GENOMIC DNA]</scope>
    <source>
        <strain evidence="3 4">PH-06</strain>
    </source>
</reference>
<dbReference type="GO" id="GO:0003700">
    <property type="term" value="F:DNA-binding transcription factor activity"/>
    <property type="evidence" value="ECO:0007669"/>
    <property type="project" value="TreeGrafter"/>
</dbReference>
<dbReference type="AlphaFoldDB" id="A0A1Y0CFM9"/>
<dbReference type="SUPFAM" id="SSF47413">
    <property type="entry name" value="lambda repressor-like DNA-binding domains"/>
    <property type="match status" value="1"/>
</dbReference>
<evidence type="ECO:0000256" key="1">
    <source>
        <dbReference type="ARBA" id="ARBA00023125"/>
    </source>
</evidence>
<feature type="domain" description="HTH cro/C1-type" evidence="2">
    <location>
        <begin position="18"/>
        <end position="72"/>
    </location>
</feature>
<evidence type="ECO:0000313" key="3">
    <source>
        <dbReference type="EMBL" id="ART73797.1"/>
    </source>
</evidence>
<dbReference type="PANTHER" id="PTHR46797">
    <property type="entry name" value="HTH-TYPE TRANSCRIPTIONAL REGULATOR"/>
    <property type="match status" value="1"/>
</dbReference>
<dbReference type="GO" id="GO:0003677">
    <property type="term" value="F:DNA binding"/>
    <property type="evidence" value="ECO:0007669"/>
    <property type="project" value="UniProtKB-KW"/>
</dbReference>
<dbReference type="Pfam" id="PF13560">
    <property type="entry name" value="HTH_31"/>
    <property type="match status" value="1"/>
</dbReference>
<protein>
    <submittedName>
        <fullName evidence="3">Transcriptional regulator</fullName>
    </submittedName>
</protein>
<dbReference type="Gene3D" id="1.10.260.40">
    <property type="entry name" value="lambda repressor-like DNA-binding domains"/>
    <property type="match status" value="1"/>
</dbReference>
<dbReference type="CDD" id="cd00093">
    <property type="entry name" value="HTH_XRE"/>
    <property type="match status" value="1"/>
</dbReference>
<dbReference type="InterPro" id="IPR010982">
    <property type="entry name" value="Lambda_DNA-bd_dom_sf"/>
</dbReference>
<gene>
    <name evidence="3" type="ORF">BTO20_21635</name>
</gene>
<keyword evidence="1" id="KW-0238">DNA-binding</keyword>
<dbReference type="Proteomes" id="UP000195331">
    <property type="component" value="Chromosome"/>
</dbReference>
<evidence type="ECO:0000259" key="2">
    <source>
        <dbReference type="PROSITE" id="PS50943"/>
    </source>
</evidence>
<accession>A0A1Y0CFM9</accession>
<dbReference type="PANTHER" id="PTHR46797:SF1">
    <property type="entry name" value="METHYLPHOSPHONATE SYNTHASE"/>
    <property type="match status" value="1"/>
</dbReference>
<organism evidence="3 4">
    <name type="scientific">Mycobacterium dioxanotrophicus</name>
    <dbReference type="NCBI Taxonomy" id="482462"/>
    <lineage>
        <taxon>Bacteria</taxon>
        <taxon>Bacillati</taxon>
        <taxon>Actinomycetota</taxon>
        <taxon>Actinomycetes</taxon>
        <taxon>Mycobacteriales</taxon>
        <taxon>Mycobacteriaceae</taxon>
        <taxon>Mycobacterium</taxon>
    </lineage>
</organism>
<dbReference type="RefSeq" id="WP_087082465.1">
    <property type="nucleotide sequence ID" value="NZ_CP020809.1"/>
</dbReference>
<dbReference type="OrthoDB" id="70105at2"/>
<dbReference type="GO" id="GO:0005829">
    <property type="term" value="C:cytosol"/>
    <property type="evidence" value="ECO:0007669"/>
    <property type="project" value="TreeGrafter"/>
</dbReference>
<dbReference type="EMBL" id="CP020809">
    <property type="protein sequence ID" value="ART73797.1"/>
    <property type="molecule type" value="Genomic_DNA"/>
</dbReference>